<name>A0A1I7BHS4_9ACTN</name>
<dbReference type="InterPro" id="IPR011990">
    <property type="entry name" value="TPR-like_helical_dom_sf"/>
</dbReference>
<feature type="domain" description="CHAT" evidence="1">
    <location>
        <begin position="641"/>
        <end position="883"/>
    </location>
</feature>
<evidence type="ECO:0000259" key="1">
    <source>
        <dbReference type="Pfam" id="PF12770"/>
    </source>
</evidence>
<dbReference type="Gene3D" id="1.25.40.10">
    <property type="entry name" value="Tetratricopeptide repeat domain"/>
    <property type="match status" value="2"/>
</dbReference>
<organism evidence="2 3">
    <name type="scientific">Geodermatophilus amargosae</name>
    <dbReference type="NCBI Taxonomy" id="1296565"/>
    <lineage>
        <taxon>Bacteria</taxon>
        <taxon>Bacillati</taxon>
        <taxon>Actinomycetota</taxon>
        <taxon>Actinomycetes</taxon>
        <taxon>Geodermatophilales</taxon>
        <taxon>Geodermatophilaceae</taxon>
        <taxon>Geodermatophilus</taxon>
    </lineage>
</organism>
<protein>
    <submittedName>
        <fullName evidence="2">CHAT domain-containing protein</fullName>
    </submittedName>
</protein>
<dbReference type="InterPro" id="IPR019734">
    <property type="entry name" value="TPR_rpt"/>
</dbReference>
<dbReference type="Proteomes" id="UP000199546">
    <property type="component" value="Unassembled WGS sequence"/>
</dbReference>
<dbReference type="SMART" id="SM00028">
    <property type="entry name" value="TPR"/>
    <property type="match status" value="3"/>
</dbReference>
<dbReference type="SUPFAM" id="SSF48452">
    <property type="entry name" value="TPR-like"/>
    <property type="match status" value="2"/>
</dbReference>
<dbReference type="EMBL" id="FPBA01000014">
    <property type="protein sequence ID" value="SFT86671.1"/>
    <property type="molecule type" value="Genomic_DNA"/>
</dbReference>
<dbReference type="STRING" id="1296565.SAMN05660657_03579"/>
<evidence type="ECO:0000313" key="2">
    <source>
        <dbReference type="EMBL" id="SFT86671.1"/>
    </source>
</evidence>
<dbReference type="Pfam" id="PF12770">
    <property type="entry name" value="CHAT"/>
    <property type="match status" value="1"/>
</dbReference>
<proteinExistence type="predicted"/>
<accession>A0A1I7BHS4</accession>
<dbReference type="AlphaFoldDB" id="A0A1I7BHS4"/>
<keyword evidence="3" id="KW-1185">Reference proteome</keyword>
<gene>
    <name evidence="2" type="ORF">SAMN05660657_03579</name>
</gene>
<dbReference type="Pfam" id="PF13424">
    <property type="entry name" value="TPR_12"/>
    <property type="match status" value="1"/>
</dbReference>
<evidence type="ECO:0000313" key="3">
    <source>
        <dbReference type="Proteomes" id="UP000199546"/>
    </source>
</evidence>
<dbReference type="InterPro" id="IPR024983">
    <property type="entry name" value="CHAT_dom"/>
</dbReference>
<sequence>MCRVRSRIVPMTGVTREEPSGSLLIRAQQAYDGVVGDPRRFDRAAADVVEAARSAADREALVVGLRAVAWAARARRENRQALRLLDEAVRLARRAGLAHRLAELHVTRAAVALELGQVAVALRDLDRAVAGDGRAVPEAEFMRAVLLHNLGRLEPAAASYRRVVADPAATLDNRGSAANNLALVAASRGRFDESLRHLDRAEELAAGIGPSMYAFVAHNRGLVLAQSGRLAEALSQLDRATELFTETGVPLGEYHMEYADVLAELRLLPEARDLAGRAAADLDAQGVLLLAAEARLTVAQTALLAGDAGAARFAADEAERLFRRQRRTAWAARATVLAAEAALLDGTADVQMVRRAARAAGYLDRSGTPSVAAAAHLAAGRLAARLGRPRVARRCLETARDRSRRGPVLLRLRGHLAAASAERLAGRDDAALRHCRAGLADLARHRAALGSTELRALASGHGVELGRLGLETLLHTGSPLRVLGWMEQTRAAALLSVEPPASDGLQDELAELRLVHAELAQALRDTGEEPAELRARQTAAEARLRRSTWQRSGSGAGRAPVCTPGELRRRLDGRALASFATVGDELVAVVLHGRRSRLVPLGPARAVRAECDSLLFALRRLVRPGRAAAVAAARASADHGLRRLAGLLLHPLEVPADVPLVVVPDGRTHRLPWAALHGAPVTTAPSAALWARTRAAAPRDAGAVVLVAGPRLPGAVAEVEAVRRCHERPAVLAGEAATVAATTDALAGAGLAHLACHGRLRADNPTFSALELADGRLTVHELDRRGIAPRRVVLAACDSAADVAYAGDELLGFVSALLARGTTGVLASTVAVGDVESVDLMRQVHCGLADGRTVADALHDARTRLDTADPRQFVHWCAFGAYGAG</sequence>
<reference evidence="3" key="1">
    <citation type="submission" date="2016-10" db="EMBL/GenBank/DDBJ databases">
        <authorList>
            <person name="Varghese N."/>
            <person name="Submissions S."/>
        </authorList>
    </citation>
    <scope>NUCLEOTIDE SEQUENCE [LARGE SCALE GENOMIC DNA]</scope>
    <source>
        <strain evidence="3">DSM 46136</strain>
    </source>
</reference>